<evidence type="ECO:0000256" key="8">
    <source>
        <dbReference type="ARBA" id="ARBA00023143"/>
    </source>
</evidence>
<evidence type="ECO:0000256" key="9">
    <source>
        <dbReference type="NCBIfam" id="TIGR01400"/>
    </source>
</evidence>
<organism evidence="11 12">
    <name type="scientific">Arsukibacterium ikkense</name>
    <dbReference type="NCBI Taxonomy" id="336831"/>
    <lineage>
        <taxon>Bacteria</taxon>
        <taxon>Pseudomonadati</taxon>
        <taxon>Pseudomonadota</taxon>
        <taxon>Gammaproteobacteria</taxon>
        <taxon>Chromatiales</taxon>
        <taxon>Chromatiaceae</taxon>
        <taxon>Arsukibacterium</taxon>
    </lineage>
</organism>
<reference evidence="11 12" key="1">
    <citation type="submission" date="2015-03" db="EMBL/GenBank/DDBJ databases">
        <title>Draft genome sequences of two protease-producing strains of Arsukibacterium isolated from two cold and alkaline environments.</title>
        <authorList>
            <person name="Lylloff J.E."/>
            <person name="Skov L.B."/>
            <person name="Jepsen M."/>
            <person name="Hallin P.F."/>
            <person name="Sorensen S.J."/>
            <person name="Stougaard P."/>
            <person name="Glaring M.A."/>
        </authorList>
    </citation>
    <scope>NUCLEOTIDE SEQUENCE [LARGE SCALE GENOMIC DNA]</scope>
    <source>
        <strain evidence="11 12">GCM72</strain>
    </source>
</reference>
<dbReference type="GO" id="GO:0005886">
    <property type="term" value="C:plasma membrane"/>
    <property type="evidence" value="ECO:0007669"/>
    <property type="project" value="UniProtKB-SubCell"/>
</dbReference>
<dbReference type="GO" id="GO:0006605">
    <property type="term" value="P:protein targeting"/>
    <property type="evidence" value="ECO:0007669"/>
    <property type="project" value="UniProtKB-UniRule"/>
</dbReference>
<evidence type="ECO:0000256" key="2">
    <source>
        <dbReference type="ARBA" id="ARBA00009772"/>
    </source>
</evidence>
<evidence type="ECO:0000256" key="10">
    <source>
        <dbReference type="RuleBase" id="RU362071"/>
    </source>
</evidence>
<accession>A0A0M2V834</accession>
<gene>
    <name evidence="11" type="ORF">WG68_03565</name>
</gene>
<feature type="transmembrane region" description="Helical" evidence="10">
    <location>
        <begin position="74"/>
        <end position="98"/>
    </location>
</feature>
<feature type="transmembrane region" description="Helical" evidence="10">
    <location>
        <begin position="44"/>
        <end position="62"/>
    </location>
</feature>
<keyword evidence="12" id="KW-1185">Reference proteome</keyword>
<dbReference type="EMBL" id="LAHO01000002">
    <property type="protein sequence ID" value="KKO47017.1"/>
    <property type="molecule type" value="Genomic_DNA"/>
</dbReference>
<keyword evidence="11" id="KW-0969">Cilium</keyword>
<dbReference type="PRINTS" id="PR00953">
    <property type="entry name" value="TYPE3IMRPROT"/>
</dbReference>
<feature type="transmembrane region" description="Helical" evidence="10">
    <location>
        <begin position="211"/>
        <end position="233"/>
    </location>
</feature>
<feature type="transmembrane region" description="Helical" evidence="10">
    <location>
        <begin position="12"/>
        <end position="32"/>
    </location>
</feature>
<dbReference type="InterPro" id="IPR002010">
    <property type="entry name" value="T3SS_IM_R"/>
</dbReference>
<evidence type="ECO:0000256" key="1">
    <source>
        <dbReference type="ARBA" id="ARBA00002578"/>
    </source>
</evidence>
<keyword evidence="11" id="KW-0966">Cell projection</keyword>
<dbReference type="Proteomes" id="UP000034228">
    <property type="component" value="Unassembled WGS sequence"/>
</dbReference>
<comment type="subcellular location">
    <subcellularLocation>
        <location evidence="10">Cell membrane</location>
        <topology evidence="10">Multi-pass membrane protein</topology>
    </subcellularLocation>
    <subcellularLocation>
        <location evidence="10">Bacterial flagellum basal body</location>
    </subcellularLocation>
</comment>
<dbReference type="RefSeq" id="WP_046556263.1">
    <property type="nucleotide sequence ID" value="NZ_LAHO01000002.1"/>
</dbReference>
<dbReference type="STRING" id="336831.WG68_03565"/>
<dbReference type="GO" id="GO:0009425">
    <property type="term" value="C:bacterial-type flagellum basal body"/>
    <property type="evidence" value="ECO:0007669"/>
    <property type="project" value="UniProtKB-SubCell"/>
</dbReference>
<evidence type="ECO:0000313" key="12">
    <source>
        <dbReference type="Proteomes" id="UP000034228"/>
    </source>
</evidence>
<dbReference type="PATRIC" id="fig|336831.14.peg.3873"/>
<feature type="transmembrane region" description="Helical" evidence="10">
    <location>
        <begin position="128"/>
        <end position="152"/>
    </location>
</feature>
<keyword evidence="11" id="KW-0282">Flagellum</keyword>
<keyword evidence="6 10" id="KW-1133">Transmembrane helix</keyword>
<keyword evidence="5 10" id="KW-0812">Transmembrane</keyword>
<protein>
    <recommendedName>
        <fullName evidence="3 9">Flagellar biosynthetic protein FliR</fullName>
    </recommendedName>
</protein>
<keyword evidence="8 10" id="KW-0975">Bacterial flagellum</keyword>
<evidence type="ECO:0000256" key="7">
    <source>
        <dbReference type="ARBA" id="ARBA00023136"/>
    </source>
</evidence>
<dbReference type="GO" id="GO:0044780">
    <property type="term" value="P:bacterial-type flagellum assembly"/>
    <property type="evidence" value="ECO:0007669"/>
    <property type="project" value="UniProtKB-UniRule"/>
</dbReference>
<evidence type="ECO:0000256" key="4">
    <source>
        <dbReference type="ARBA" id="ARBA00022475"/>
    </source>
</evidence>
<dbReference type="InterPro" id="IPR006303">
    <property type="entry name" value="FliR"/>
</dbReference>
<dbReference type="PANTHER" id="PTHR30065:SF8">
    <property type="entry name" value="FLAGELLAR BIOSYNTHETIC PROTEIN FLIR"/>
    <property type="match status" value="1"/>
</dbReference>
<dbReference type="AlphaFoldDB" id="A0A0M2V834"/>
<dbReference type="NCBIfam" id="TIGR01400">
    <property type="entry name" value="fliR"/>
    <property type="match status" value="1"/>
</dbReference>
<feature type="transmembrane region" description="Helical" evidence="10">
    <location>
        <begin position="172"/>
        <end position="199"/>
    </location>
</feature>
<sequence length="257" mass="28434">MEFPLATLMQGIADFLLPLCRVTGMLMIMAGLGARNIPMRIKTGLVVMITLVIMPMIPPVTPPDLMSAAMVMEVFFQIMIGFALGFISQMFITTFVLAGQLLATQTGLAFASMADPSSGVSVPAIGQFYLILATLLFFVFNGHLIMMQMLVFSFDTLPINGQWWEVTSYWTIIEFGGWMFATALAIALAPIVSMLVVNLSFGIMTRAAPQLNIFSIGFPITMLSGLLILWLTLDTFLFHYEKQWQHAIDYSCRLIGC</sequence>
<dbReference type="PANTHER" id="PTHR30065">
    <property type="entry name" value="FLAGELLAR BIOSYNTHETIC PROTEIN FLIR"/>
    <property type="match status" value="1"/>
</dbReference>
<evidence type="ECO:0000256" key="5">
    <source>
        <dbReference type="ARBA" id="ARBA00022692"/>
    </source>
</evidence>
<proteinExistence type="inferred from homology"/>
<name>A0A0M2V834_9GAMM</name>
<comment type="similarity">
    <text evidence="2 10">Belongs to the FliR/MopE/SpaR family.</text>
</comment>
<keyword evidence="7 10" id="KW-0472">Membrane</keyword>
<dbReference type="Pfam" id="PF01311">
    <property type="entry name" value="Bac_export_1"/>
    <property type="match status" value="1"/>
</dbReference>
<evidence type="ECO:0000313" key="11">
    <source>
        <dbReference type="EMBL" id="KKO47017.1"/>
    </source>
</evidence>
<comment type="caution">
    <text evidence="11">The sequence shown here is derived from an EMBL/GenBank/DDBJ whole genome shotgun (WGS) entry which is preliminary data.</text>
</comment>
<evidence type="ECO:0000256" key="6">
    <source>
        <dbReference type="ARBA" id="ARBA00022989"/>
    </source>
</evidence>
<comment type="function">
    <text evidence="1 10">Role in flagellar biosynthesis.</text>
</comment>
<keyword evidence="4 10" id="KW-1003">Cell membrane</keyword>
<evidence type="ECO:0000256" key="3">
    <source>
        <dbReference type="ARBA" id="ARBA00021717"/>
    </source>
</evidence>